<dbReference type="GO" id="GO:0009277">
    <property type="term" value="C:fungal-type cell wall"/>
    <property type="evidence" value="ECO:0007669"/>
    <property type="project" value="TreeGrafter"/>
</dbReference>
<protein>
    <submittedName>
        <fullName evidence="3">Glycoside hydrolase family 128 protein</fullName>
    </submittedName>
</protein>
<dbReference type="OrthoDB" id="43654at2759"/>
<dbReference type="InterPro" id="IPR053183">
    <property type="entry name" value="ASL1"/>
</dbReference>
<dbReference type="PANTHER" id="PTHR34154">
    <property type="entry name" value="ALKALI-SENSITIVE LINKAGE PROTEIN 1"/>
    <property type="match status" value="1"/>
</dbReference>
<dbReference type="RefSeq" id="XP_033460628.1">
    <property type="nucleotide sequence ID" value="XM_033604688.1"/>
</dbReference>
<keyword evidence="3" id="KW-0378">Hydrolase</keyword>
<evidence type="ECO:0000313" key="3">
    <source>
        <dbReference type="RefSeq" id="XP_033460628.1"/>
    </source>
</evidence>
<reference evidence="3" key="2">
    <citation type="submission" date="2020-04" db="EMBL/GenBank/DDBJ databases">
        <authorList>
            <consortium name="NCBI Genome Project"/>
        </authorList>
    </citation>
    <scope>NUCLEOTIDE SEQUENCE</scope>
    <source>
        <strain evidence="3">CBS 342.82</strain>
    </source>
</reference>
<organism evidence="3">
    <name type="scientific">Dissoconium aciculare CBS 342.82</name>
    <dbReference type="NCBI Taxonomy" id="1314786"/>
    <lineage>
        <taxon>Eukaryota</taxon>
        <taxon>Fungi</taxon>
        <taxon>Dikarya</taxon>
        <taxon>Ascomycota</taxon>
        <taxon>Pezizomycotina</taxon>
        <taxon>Dothideomycetes</taxon>
        <taxon>Dothideomycetidae</taxon>
        <taxon>Mycosphaerellales</taxon>
        <taxon>Dissoconiaceae</taxon>
        <taxon>Dissoconium</taxon>
    </lineage>
</organism>
<dbReference type="Pfam" id="PF11790">
    <property type="entry name" value="Glyco_hydro_cc"/>
    <property type="match status" value="1"/>
</dbReference>
<dbReference type="InterPro" id="IPR017853">
    <property type="entry name" value="GH"/>
</dbReference>
<dbReference type="Proteomes" id="UP000504637">
    <property type="component" value="Unplaced"/>
</dbReference>
<dbReference type="GO" id="GO:0016787">
    <property type="term" value="F:hydrolase activity"/>
    <property type="evidence" value="ECO:0007669"/>
    <property type="project" value="UniProtKB-KW"/>
</dbReference>
<dbReference type="Gene3D" id="3.20.20.80">
    <property type="entry name" value="Glycosidases"/>
    <property type="match status" value="1"/>
</dbReference>
<dbReference type="SUPFAM" id="SSF51445">
    <property type="entry name" value="(Trans)glycosidases"/>
    <property type="match status" value="1"/>
</dbReference>
<dbReference type="AlphaFoldDB" id="A0A6J3M9V5"/>
<evidence type="ECO:0000259" key="1">
    <source>
        <dbReference type="Pfam" id="PF11790"/>
    </source>
</evidence>
<dbReference type="GeneID" id="54362488"/>
<dbReference type="InterPro" id="IPR024655">
    <property type="entry name" value="Asl1_glyco_hydro_catalytic"/>
</dbReference>
<feature type="domain" description="Asl1-like glycosyl hydrolase catalytic" evidence="1">
    <location>
        <begin position="8"/>
        <end position="244"/>
    </location>
</feature>
<accession>A0A6J3M9V5</accession>
<reference evidence="3" key="1">
    <citation type="submission" date="2020-01" db="EMBL/GenBank/DDBJ databases">
        <authorList>
            <consortium name="DOE Joint Genome Institute"/>
            <person name="Haridas S."/>
            <person name="Albert R."/>
            <person name="Binder M."/>
            <person name="Bloem J."/>
            <person name="Labutti K."/>
            <person name="Salamov A."/>
            <person name="Andreopoulos B."/>
            <person name="Baker S.E."/>
            <person name="Barry K."/>
            <person name="Bills G."/>
            <person name="Bluhm B.H."/>
            <person name="Cannon C."/>
            <person name="Castanera R."/>
            <person name="Culley D.E."/>
            <person name="Daum C."/>
            <person name="Ezra D."/>
            <person name="Gonzalez J.B."/>
            <person name="Henrissat B."/>
            <person name="Kuo A."/>
            <person name="Liang C."/>
            <person name="Lipzen A."/>
            <person name="Lutzoni F."/>
            <person name="Magnuson J."/>
            <person name="Mondo S."/>
            <person name="Nolan M."/>
            <person name="Ohm R."/>
            <person name="Pangilinan J."/>
            <person name="Park H.-J."/>
            <person name="Ramirez L."/>
            <person name="Alfaro M."/>
            <person name="Sun H."/>
            <person name="Tritt A."/>
            <person name="Yoshinaga Y."/>
            <person name="Zwiers L.-H."/>
            <person name="Turgeon B.G."/>
            <person name="Goodwin S.B."/>
            <person name="Spatafora J.W."/>
            <person name="Crous P.W."/>
            <person name="Grigoriev I.V."/>
        </authorList>
    </citation>
    <scope>NUCLEOTIDE SEQUENCE</scope>
    <source>
        <strain evidence="3">CBS 342.82</strain>
    </source>
</reference>
<reference evidence="3" key="3">
    <citation type="submission" date="2025-08" db="UniProtKB">
        <authorList>
            <consortium name="RefSeq"/>
        </authorList>
    </citation>
    <scope>IDENTIFICATION</scope>
    <source>
        <strain evidence="3">CBS 342.82</strain>
    </source>
</reference>
<sequence length="247" mass="27801">MSAHSKRGLCWPNENTDPVFVFTKPGSKVSWLYNWSPNPTQGAQSLEFVPMQWNHVAIDELSGKVQGAGATGLLGFNEPELPDQSNMSAELAAAEWVRCMEPLRKAGIRCGSPGISSAPHAVGWLKDFMSRIQAAGSDFDFYCIHWYGETLGQFYDYIWSTHHQLGPGKPVWITEYACTNWNEQSPLAQDHVENFAQESVRYLDTLDWVERYAWFGPMRNTGTVGKWARMLDDEGKLTALGKAYRDA</sequence>
<evidence type="ECO:0000313" key="2">
    <source>
        <dbReference type="Proteomes" id="UP000504637"/>
    </source>
</evidence>
<dbReference type="PANTHER" id="PTHR34154:SF3">
    <property type="entry name" value="ALKALI-SENSITIVE LINKAGE PROTEIN 1"/>
    <property type="match status" value="1"/>
</dbReference>
<gene>
    <name evidence="3" type="ORF">K489DRAFT_379588</name>
</gene>
<keyword evidence="2" id="KW-1185">Reference proteome</keyword>
<name>A0A6J3M9V5_9PEZI</name>
<proteinExistence type="predicted"/>
<dbReference type="GO" id="GO:0071966">
    <property type="term" value="P:fungal-type cell wall polysaccharide metabolic process"/>
    <property type="evidence" value="ECO:0007669"/>
    <property type="project" value="TreeGrafter"/>
</dbReference>